<dbReference type="GO" id="GO:0016255">
    <property type="term" value="P:attachment of GPI anchor to protein"/>
    <property type="evidence" value="ECO:0007669"/>
    <property type="project" value="InterPro"/>
</dbReference>
<dbReference type="STRING" id="158441.A0A226EIN1"/>
<dbReference type="UniPathway" id="UPA00196"/>
<keyword evidence="5 11" id="KW-0812">Transmembrane</keyword>
<comment type="subcellular location">
    <subcellularLocation>
        <location evidence="1">Endoplasmic reticulum membrane</location>
        <topology evidence="1">Multi-pass membrane protein</topology>
    </subcellularLocation>
</comment>
<reference evidence="12 13" key="1">
    <citation type="submission" date="2015-12" db="EMBL/GenBank/DDBJ databases">
        <title>The genome of Folsomia candida.</title>
        <authorList>
            <person name="Faddeeva A."/>
            <person name="Derks M.F."/>
            <person name="Anvar Y."/>
            <person name="Smit S."/>
            <person name="Van Straalen N."/>
            <person name="Roelofs D."/>
        </authorList>
    </citation>
    <scope>NUCLEOTIDE SEQUENCE [LARGE SCALE GENOMIC DNA]</scope>
    <source>
        <strain evidence="12 13">VU population</strain>
        <tissue evidence="12">Whole body</tissue>
    </source>
</reference>
<comment type="caution">
    <text evidence="12">The sequence shown here is derived from an EMBL/GenBank/DDBJ whole genome shotgun (WGS) entry which is preliminary data.</text>
</comment>
<feature type="region of interest" description="Disordered" evidence="10">
    <location>
        <begin position="1"/>
        <end position="22"/>
    </location>
</feature>
<evidence type="ECO:0000256" key="7">
    <source>
        <dbReference type="ARBA" id="ARBA00022989"/>
    </source>
</evidence>
<dbReference type="PANTHER" id="PTHR21072">
    <property type="entry name" value="GPI TRANSAMIDASE COMPONENT PIG-S"/>
    <property type="match status" value="1"/>
</dbReference>
<dbReference type="OMA" id="WGGIFIY"/>
<evidence type="ECO:0000256" key="10">
    <source>
        <dbReference type="SAM" id="MobiDB-lite"/>
    </source>
</evidence>
<comment type="similarity">
    <text evidence="3">Belongs to the PIGS family.</text>
</comment>
<evidence type="ECO:0000256" key="4">
    <source>
        <dbReference type="ARBA" id="ARBA00022502"/>
    </source>
</evidence>
<dbReference type="GO" id="GO:0042765">
    <property type="term" value="C:GPI-anchor transamidase complex"/>
    <property type="evidence" value="ECO:0007669"/>
    <property type="project" value="InterPro"/>
</dbReference>
<evidence type="ECO:0000256" key="6">
    <source>
        <dbReference type="ARBA" id="ARBA00022824"/>
    </source>
</evidence>
<dbReference type="AlphaFoldDB" id="A0A226EIN1"/>
<dbReference type="GO" id="GO:0006506">
    <property type="term" value="P:GPI anchor biosynthetic process"/>
    <property type="evidence" value="ECO:0007669"/>
    <property type="project" value="UniProtKB-UniPathway"/>
</dbReference>
<dbReference type="InterPro" id="IPR019540">
    <property type="entry name" value="PtdIno-glycan_biosynth_class_S"/>
</dbReference>
<dbReference type="OrthoDB" id="28748at2759"/>
<dbReference type="Pfam" id="PF10510">
    <property type="entry name" value="PIG-S"/>
    <property type="match status" value="1"/>
</dbReference>
<evidence type="ECO:0000256" key="9">
    <source>
        <dbReference type="ARBA" id="ARBA00023180"/>
    </source>
</evidence>
<dbReference type="PANTHER" id="PTHR21072:SF13">
    <property type="entry name" value="GPI TRANSAMIDASE COMPONENT PIG-S"/>
    <property type="match status" value="1"/>
</dbReference>
<accession>A0A226EIN1</accession>
<evidence type="ECO:0000256" key="8">
    <source>
        <dbReference type="ARBA" id="ARBA00023136"/>
    </source>
</evidence>
<feature type="transmembrane region" description="Helical" evidence="11">
    <location>
        <begin position="515"/>
        <end position="537"/>
    </location>
</feature>
<comment type="pathway">
    <text evidence="2">Glycolipid biosynthesis; glycosylphosphatidylinositol-anchor biosynthesis.</text>
</comment>
<evidence type="ECO:0000256" key="1">
    <source>
        <dbReference type="ARBA" id="ARBA00004477"/>
    </source>
</evidence>
<proteinExistence type="inferred from homology"/>
<evidence type="ECO:0000256" key="11">
    <source>
        <dbReference type="SAM" id="Phobius"/>
    </source>
</evidence>
<evidence type="ECO:0000256" key="2">
    <source>
        <dbReference type="ARBA" id="ARBA00004687"/>
    </source>
</evidence>
<feature type="transmembrane region" description="Helical" evidence="11">
    <location>
        <begin position="25"/>
        <end position="46"/>
    </location>
</feature>
<keyword evidence="7 11" id="KW-1133">Transmembrane helix</keyword>
<keyword evidence="9" id="KW-0325">Glycoprotein</keyword>
<name>A0A226EIN1_FOLCA</name>
<gene>
    <name evidence="12" type="ORF">Fcan01_09821</name>
</gene>
<keyword evidence="13" id="KW-1185">Reference proteome</keyword>
<evidence type="ECO:0000256" key="5">
    <source>
        <dbReference type="ARBA" id="ARBA00022692"/>
    </source>
</evidence>
<sequence length="555" mass="62130">METTTVGEGVGEKKPKGEQESPPMWTVWTAGSYAVVMLLIGLPLWWKTTAVQRVPLPYSDMASLRGHLESSFLIKIPVHLVGFAKVSPNDDNKFHNIEGHSFSISYAQTSSLEMDAIYKSSNLYDVDKEMCKLAKKNSNSSAHPVTIYYVGRSDLLIEYGQKVIFGNCKSLYYISNSSKIRFDTVWNVLRKIAGFGQIDGGWELTDPNNPRSSSVKESLQLPLSSGYNILLSLLVPEPEVLESKWEIEPAVTDFLNPMLKKISAFAEFSVRSQVLSYIRLNVYPKWNADKNYHEIPYEQLPLVINPVESKLTSFVSQNPVLNFLTYTAPCNKVPLQILENDGTPLASNAFLVPQWGGIFIYNPPCTTGENSTELKIHQVSTEHVMSVVISQFRSLIGLPEKSSIDVLDFRGSALRDWEVDMLIRRRLTKLIVTAANTLHSLGQLLDEITNIVVTEEVGDQVEKSVAAIKAAIEEASQGNLEAAQGHAIEAFKSSEIAFHHPKNLKQLYFPDDQKYAIYIPLFLPVGIPVLLSLRGIFQRLLTIWKSAHQLKPKTD</sequence>
<dbReference type="EMBL" id="LNIX01000004">
    <property type="protein sequence ID" value="OXA56406.1"/>
    <property type="molecule type" value="Genomic_DNA"/>
</dbReference>
<keyword evidence="6" id="KW-0256">Endoplasmic reticulum</keyword>
<evidence type="ECO:0000256" key="3">
    <source>
        <dbReference type="ARBA" id="ARBA00005316"/>
    </source>
</evidence>
<dbReference type="Proteomes" id="UP000198287">
    <property type="component" value="Unassembled WGS sequence"/>
</dbReference>
<protein>
    <submittedName>
        <fullName evidence="12">GPI transamidase component PIG-S</fullName>
    </submittedName>
</protein>
<feature type="compositionally biased region" description="Basic and acidic residues" evidence="10">
    <location>
        <begin position="10"/>
        <end position="19"/>
    </location>
</feature>
<evidence type="ECO:0000313" key="13">
    <source>
        <dbReference type="Proteomes" id="UP000198287"/>
    </source>
</evidence>
<keyword evidence="4" id="KW-0337">GPI-anchor biosynthesis</keyword>
<organism evidence="12 13">
    <name type="scientific">Folsomia candida</name>
    <name type="common">Springtail</name>
    <dbReference type="NCBI Taxonomy" id="158441"/>
    <lineage>
        <taxon>Eukaryota</taxon>
        <taxon>Metazoa</taxon>
        <taxon>Ecdysozoa</taxon>
        <taxon>Arthropoda</taxon>
        <taxon>Hexapoda</taxon>
        <taxon>Collembola</taxon>
        <taxon>Entomobryomorpha</taxon>
        <taxon>Isotomoidea</taxon>
        <taxon>Isotomidae</taxon>
        <taxon>Proisotominae</taxon>
        <taxon>Folsomia</taxon>
    </lineage>
</organism>
<evidence type="ECO:0000313" key="12">
    <source>
        <dbReference type="EMBL" id="OXA56406.1"/>
    </source>
</evidence>
<keyword evidence="8 11" id="KW-0472">Membrane</keyword>